<gene>
    <name evidence="2" type="ORF">SAMN05444159_0327</name>
</gene>
<keyword evidence="1" id="KW-0812">Transmembrane</keyword>
<reference evidence="2 3" key="1">
    <citation type="submission" date="2016-11" db="EMBL/GenBank/DDBJ databases">
        <authorList>
            <person name="Jaros S."/>
            <person name="Januszkiewicz K."/>
            <person name="Wedrychowicz H."/>
        </authorList>
    </citation>
    <scope>NUCLEOTIDE SEQUENCE [LARGE SCALE GENOMIC DNA]</scope>
    <source>
        <strain evidence="2 3">GAS499</strain>
    </source>
</reference>
<accession>A0A1M6IEH8</accession>
<dbReference type="Proteomes" id="UP000189935">
    <property type="component" value="Chromosome I"/>
</dbReference>
<proteinExistence type="predicted"/>
<keyword evidence="1" id="KW-1133">Transmembrane helix</keyword>
<protein>
    <submittedName>
        <fullName evidence="2">Uncharacterized protein</fullName>
    </submittedName>
</protein>
<evidence type="ECO:0000313" key="3">
    <source>
        <dbReference type="Proteomes" id="UP000189935"/>
    </source>
</evidence>
<dbReference type="EMBL" id="LT670844">
    <property type="protein sequence ID" value="SHJ32851.1"/>
    <property type="molecule type" value="Genomic_DNA"/>
</dbReference>
<sequence>MPVASSIPMGGGSWVGYQKLKKGRDLSVPALFHVNAHAVVGLLACLTVVPVLVMFNVIPPPE</sequence>
<evidence type="ECO:0000313" key="2">
    <source>
        <dbReference type="EMBL" id="SHJ32851.1"/>
    </source>
</evidence>
<name>A0A1M6IEH8_9BRAD</name>
<organism evidence="2 3">
    <name type="scientific">Bradyrhizobium lablabi</name>
    <dbReference type="NCBI Taxonomy" id="722472"/>
    <lineage>
        <taxon>Bacteria</taxon>
        <taxon>Pseudomonadati</taxon>
        <taxon>Pseudomonadota</taxon>
        <taxon>Alphaproteobacteria</taxon>
        <taxon>Hyphomicrobiales</taxon>
        <taxon>Nitrobacteraceae</taxon>
        <taxon>Bradyrhizobium</taxon>
    </lineage>
</organism>
<keyword evidence="1" id="KW-0472">Membrane</keyword>
<dbReference type="AlphaFoldDB" id="A0A1M6IEH8"/>
<evidence type="ECO:0000256" key="1">
    <source>
        <dbReference type="SAM" id="Phobius"/>
    </source>
</evidence>
<feature type="transmembrane region" description="Helical" evidence="1">
    <location>
        <begin position="36"/>
        <end position="58"/>
    </location>
</feature>